<feature type="non-terminal residue" evidence="29">
    <location>
        <position position="1"/>
    </location>
</feature>
<keyword evidence="17 26" id="KW-0472">Membrane</keyword>
<dbReference type="InterPro" id="IPR032675">
    <property type="entry name" value="LRR_dom_sf"/>
</dbReference>
<evidence type="ECO:0000256" key="14">
    <source>
        <dbReference type="ARBA" id="ARBA00022777"/>
    </source>
</evidence>
<evidence type="ECO:0000256" key="25">
    <source>
        <dbReference type="PROSITE-ProRule" id="PRU10141"/>
    </source>
</evidence>
<keyword evidence="30" id="KW-1185">Reference proteome</keyword>
<keyword evidence="11 27" id="KW-0732">Signal</keyword>
<evidence type="ECO:0000256" key="5">
    <source>
        <dbReference type="ARBA" id="ARBA00022475"/>
    </source>
</evidence>
<dbReference type="FunFam" id="3.80.10.10:FF:000288">
    <property type="entry name" value="LRR receptor-like serine/threonine-protein kinase EFR"/>
    <property type="match status" value="1"/>
</dbReference>
<dbReference type="PROSITE" id="PS50011">
    <property type="entry name" value="PROTEIN_KINASE_DOM"/>
    <property type="match status" value="1"/>
</dbReference>
<evidence type="ECO:0000256" key="19">
    <source>
        <dbReference type="ARBA" id="ARBA00023180"/>
    </source>
</evidence>
<keyword evidence="18" id="KW-0675">Receptor</keyword>
<dbReference type="Pfam" id="PF08263">
    <property type="entry name" value="LRRNT_2"/>
    <property type="match status" value="1"/>
</dbReference>
<evidence type="ECO:0000256" key="2">
    <source>
        <dbReference type="ARBA" id="ARBA00004389"/>
    </source>
</evidence>
<dbReference type="OrthoDB" id="676979at2759"/>
<dbReference type="SUPFAM" id="SSF52058">
    <property type="entry name" value="L domain-like"/>
    <property type="match status" value="2"/>
</dbReference>
<feature type="domain" description="Protein kinase" evidence="28">
    <location>
        <begin position="706"/>
        <end position="1004"/>
    </location>
</feature>
<dbReference type="InterPro" id="IPR001611">
    <property type="entry name" value="Leu-rich_rpt"/>
</dbReference>
<dbReference type="SUPFAM" id="SSF56112">
    <property type="entry name" value="Protein kinase-like (PK-like)"/>
    <property type="match status" value="1"/>
</dbReference>
<comment type="function">
    <text evidence="22">Receptor kinase that detects X.oryzae pv. oryzae protein Ax21 to promote innate immunity. Following X.oryzae pv. oryzae protein Ax21 detection, undergoes cleavage, releasing the processed protein kinase Xa21 chain.</text>
</comment>
<evidence type="ECO:0000256" key="21">
    <source>
        <dbReference type="ARBA" id="ARBA00048679"/>
    </source>
</evidence>
<dbReference type="InterPro" id="IPR003591">
    <property type="entry name" value="Leu-rich_rpt_typical-subtyp"/>
</dbReference>
<name>A0A5J9TWV1_9POAL</name>
<keyword evidence="16 26" id="KW-1133">Transmembrane helix</keyword>
<dbReference type="InterPro" id="IPR000719">
    <property type="entry name" value="Prot_kinase_dom"/>
</dbReference>
<keyword evidence="9" id="KW-0808">Transferase</keyword>
<dbReference type="InterPro" id="IPR001245">
    <property type="entry name" value="Ser-Thr/Tyr_kinase_cat_dom"/>
</dbReference>
<evidence type="ECO:0000256" key="1">
    <source>
        <dbReference type="ARBA" id="ARBA00004251"/>
    </source>
</evidence>
<proteinExistence type="inferred from homology"/>
<dbReference type="PANTHER" id="PTHR27000:SF777">
    <property type="entry name" value="PROTEIN KINASE DOMAIN-CONTAINING PROTEIN"/>
    <property type="match status" value="1"/>
</dbReference>
<evidence type="ECO:0000259" key="28">
    <source>
        <dbReference type="PROSITE" id="PS50011"/>
    </source>
</evidence>
<dbReference type="FunFam" id="3.80.10.10:FF:000275">
    <property type="entry name" value="Leucine-rich repeat receptor-like protein kinase"/>
    <property type="match status" value="1"/>
</dbReference>
<feature type="chain" id="PRO_5023868708" description="Receptor kinase-like protein Xa21" evidence="27">
    <location>
        <begin position="22"/>
        <end position="1014"/>
    </location>
</feature>
<dbReference type="FunFam" id="1.10.510.10:FF:000358">
    <property type="entry name" value="Putative leucine-rich repeat receptor-like serine/threonine-protein kinase"/>
    <property type="match status" value="1"/>
</dbReference>
<organism evidence="29 30">
    <name type="scientific">Eragrostis curvula</name>
    <name type="common">weeping love grass</name>
    <dbReference type="NCBI Taxonomy" id="38414"/>
    <lineage>
        <taxon>Eukaryota</taxon>
        <taxon>Viridiplantae</taxon>
        <taxon>Streptophyta</taxon>
        <taxon>Embryophyta</taxon>
        <taxon>Tracheophyta</taxon>
        <taxon>Spermatophyta</taxon>
        <taxon>Magnoliopsida</taxon>
        <taxon>Liliopsida</taxon>
        <taxon>Poales</taxon>
        <taxon>Poaceae</taxon>
        <taxon>PACMAD clade</taxon>
        <taxon>Chloridoideae</taxon>
        <taxon>Eragrostideae</taxon>
        <taxon>Eragrostidinae</taxon>
        <taxon>Eragrostis</taxon>
    </lineage>
</organism>
<evidence type="ECO:0000256" key="15">
    <source>
        <dbReference type="ARBA" id="ARBA00022840"/>
    </source>
</evidence>
<dbReference type="Gramene" id="TVU15328">
    <property type="protein sequence ID" value="TVU15328"/>
    <property type="gene ID" value="EJB05_38844"/>
</dbReference>
<evidence type="ECO:0000256" key="11">
    <source>
        <dbReference type="ARBA" id="ARBA00022729"/>
    </source>
</evidence>
<feature type="signal peptide" evidence="27">
    <location>
        <begin position="1"/>
        <end position="21"/>
    </location>
</feature>
<dbReference type="Pfam" id="PF07714">
    <property type="entry name" value="PK_Tyr_Ser-Thr"/>
    <property type="match status" value="1"/>
</dbReference>
<evidence type="ECO:0000256" key="6">
    <source>
        <dbReference type="ARBA" id="ARBA00022527"/>
    </source>
</evidence>
<sequence>MELGVLISVVLVLLPLYEAGGLRLAELGGNDTDLLSLLDFKRGITNDPTGAMSAWNTSVHFCSWNGVTCGGDRGHARVVALDLAGLTLAGRISPSIGNLTRLASLTLSTNKFSGELPHLGRLRRLEFLDLNDNLLTGAVPDSLTNCSKLRVLNLTTNLLTAGIPRDIARLSNLSTLKISYNSLTGVIPRYLGNITSLKVITLAHNQLEGGIPDELGKLSKLTFLELGLNRLSGEIPQAIYNLSLLHILGMELNMLVGELPSNIGDTLPNLQRLTLSRNMLEGHIPSSLSNASGMRLIDLSGNSFTGQIPISLGKLPNLSKLNLEINKLEAKDKQSWQFLNALTNCSALELFSVNGNMLQGTLPDSVGNLSSSLNVLLFGSNRLSGLVPTSMANLRNLTELGLEENDFTGTIDGWVGKLVNLIGLALNGNSFIEKIPSCIGNLTKLSLLHLEDNKFNGSIPSSLGSLAQLSELYLSHNNLQGSIPKDVFTVATLVECVLSHNNLEGEIPEVSNLQQVTKLELGSNKFTGAIPTTLGTCQELGTVRMDQNFLSGSIPTSLGYLRSLTILNLSGNNLTGIIPSTLSDLQVLTQLDLSYNHLKGEVPTRGVFKNATAVSLKGNRDLCGGVVELHMPTCTVVPQKTGRSKTWVKILIAIFGFLVPLLTLSLYYIIIFRCKKTIRIQLPLVSFDEKFSKVSYKDLAQATDNFAESNLIGRGSYGSVYRGNLIRVNMVVAVKVFDMNMQGAERSFMSECEALRNIRHRNLLPILTVCSTIDNKGNDFRAIVYEFMQNGNLDTWLHPTGNRNVPNHLSLTQRIDIFVGIADALQYLHHDCESPIIHCDLKPSNILLDDGMIAHLGDFGIARFYLRSIRDPVSISSIGLKGTIGYIAPEYADGSDISVSGDVYSFGVVLLEILTGKRPTDSMFCNGLTIVDFVAMNYQDDMLRILDTHLQAECHELNISNMEEGNKLYQCLLSLIKVGLSCTCQVPSERMDMRGTAAKLHAVRTSYSRSLLAL</sequence>
<keyword evidence="7" id="KW-0597">Phosphoprotein</keyword>
<dbReference type="GO" id="GO:0005524">
    <property type="term" value="F:ATP binding"/>
    <property type="evidence" value="ECO:0007669"/>
    <property type="project" value="UniProtKB-UniRule"/>
</dbReference>
<dbReference type="PROSITE" id="PS00108">
    <property type="entry name" value="PROTEIN_KINASE_ST"/>
    <property type="match status" value="1"/>
</dbReference>
<comment type="catalytic activity">
    <reaction evidence="21">
        <text>L-seryl-[protein] + ATP = O-phospho-L-seryl-[protein] + ADP + H(+)</text>
        <dbReference type="Rhea" id="RHEA:17989"/>
        <dbReference type="Rhea" id="RHEA-COMP:9863"/>
        <dbReference type="Rhea" id="RHEA-COMP:11604"/>
        <dbReference type="ChEBI" id="CHEBI:15378"/>
        <dbReference type="ChEBI" id="CHEBI:29999"/>
        <dbReference type="ChEBI" id="CHEBI:30616"/>
        <dbReference type="ChEBI" id="CHEBI:83421"/>
        <dbReference type="ChEBI" id="CHEBI:456216"/>
        <dbReference type="EC" id="2.7.11.1"/>
    </reaction>
</comment>
<dbReference type="GO" id="GO:0005886">
    <property type="term" value="C:plasma membrane"/>
    <property type="evidence" value="ECO:0007669"/>
    <property type="project" value="UniProtKB-SubCell"/>
</dbReference>
<feature type="transmembrane region" description="Helical" evidence="26">
    <location>
        <begin position="647"/>
        <end position="670"/>
    </location>
</feature>
<evidence type="ECO:0000256" key="26">
    <source>
        <dbReference type="SAM" id="Phobius"/>
    </source>
</evidence>
<comment type="catalytic activity">
    <reaction evidence="20">
        <text>L-threonyl-[protein] + ATP = O-phospho-L-threonyl-[protein] + ADP + H(+)</text>
        <dbReference type="Rhea" id="RHEA:46608"/>
        <dbReference type="Rhea" id="RHEA-COMP:11060"/>
        <dbReference type="Rhea" id="RHEA-COMP:11605"/>
        <dbReference type="ChEBI" id="CHEBI:15378"/>
        <dbReference type="ChEBI" id="CHEBI:30013"/>
        <dbReference type="ChEBI" id="CHEBI:30616"/>
        <dbReference type="ChEBI" id="CHEBI:61977"/>
        <dbReference type="ChEBI" id="CHEBI:456216"/>
        <dbReference type="EC" id="2.7.11.1"/>
    </reaction>
</comment>
<evidence type="ECO:0000256" key="18">
    <source>
        <dbReference type="ARBA" id="ARBA00023170"/>
    </source>
</evidence>
<keyword evidence="5" id="KW-1003">Cell membrane</keyword>
<accession>A0A5J9TWV1</accession>
<evidence type="ECO:0000313" key="30">
    <source>
        <dbReference type="Proteomes" id="UP000324897"/>
    </source>
</evidence>
<evidence type="ECO:0000256" key="27">
    <source>
        <dbReference type="SAM" id="SignalP"/>
    </source>
</evidence>
<dbReference type="EC" id="2.7.11.1" evidence="4"/>
<dbReference type="InterPro" id="IPR013210">
    <property type="entry name" value="LRR_N_plant-typ"/>
</dbReference>
<comment type="subcellular location">
    <subcellularLocation>
        <location evidence="1">Cell membrane</location>
        <topology evidence="1">Single-pass type I membrane protein</topology>
    </subcellularLocation>
    <subcellularLocation>
        <location evidence="2">Endoplasmic reticulum membrane</location>
        <topology evidence="2">Single-pass membrane protein</topology>
    </subcellularLocation>
</comment>
<dbReference type="AlphaFoldDB" id="A0A5J9TWV1"/>
<reference evidence="29 30" key="1">
    <citation type="journal article" date="2019" name="Sci. Rep.">
        <title>A high-quality genome of Eragrostis curvula grass provides insights into Poaceae evolution and supports new strategies to enhance forage quality.</title>
        <authorList>
            <person name="Carballo J."/>
            <person name="Santos B.A.C.M."/>
            <person name="Zappacosta D."/>
            <person name="Garbus I."/>
            <person name="Selva J.P."/>
            <person name="Gallo C.A."/>
            <person name="Diaz A."/>
            <person name="Albertini E."/>
            <person name="Caccamo M."/>
            <person name="Echenique V."/>
        </authorList>
    </citation>
    <scope>NUCLEOTIDE SEQUENCE [LARGE SCALE GENOMIC DNA]</scope>
    <source>
        <strain evidence="30">cv. Victoria</strain>
        <tissue evidence="29">Leaf</tissue>
    </source>
</reference>
<dbReference type="GO" id="GO:0004674">
    <property type="term" value="F:protein serine/threonine kinase activity"/>
    <property type="evidence" value="ECO:0007669"/>
    <property type="project" value="UniProtKB-KW"/>
</dbReference>
<dbReference type="Proteomes" id="UP000324897">
    <property type="component" value="Unassembled WGS sequence"/>
</dbReference>
<dbReference type="PROSITE" id="PS51450">
    <property type="entry name" value="LRR"/>
    <property type="match status" value="1"/>
</dbReference>
<comment type="similarity">
    <text evidence="3">Belongs to the protein kinase superfamily. Ser/Thr protein kinase family.</text>
</comment>
<evidence type="ECO:0000256" key="22">
    <source>
        <dbReference type="ARBA" id="ARBA00054320"/>
    </source>
</evidence>
<dbReference type="InterPro" id="IPR017441">
    <property type="entry name" value="Protein_kinase_ATP_BS"/>
</dbReference>
<evidence type="ECO:0000256" key="24">
    <source>
        <dbReference type="ARBA" id="ARBA00072040"/>
    </source>
</evidence>
<dbReference type="PANTHER" id="PTHR27000">
    <property type="entry name" value="LEUCINE-RICH REPEAT RECEPTOR-LIKE PROTEIN KINASE FAMILY PROTEIN-RELATED"/>
    <property type="match status" value="1"/>
</dbReference>
<comment type="function">
    <text evidence="23">The processed protein kinase Xa21 chain released by protein cleavage after X.oryzae pv. oryzae protein Ax21 detection translocates into the nucleus where it can bind and regulate WRKY62, a transcription factor. Confers resistance to the bacterial pathogen X.oryzae pv. oryzae (Xoo).</text>
</comment>
<dbReference type="FunFam" id="3.80.10.10:FF:001158">
    <property type="entry name" value="Leucine-rich repeat protein kinase family protein"/>
    <property type="match status" value="1"/>
</dbReference>
<feature type="binding site" evidence="25">
    <location>
        <position position="735"/>
    </location>
    <ligand>
        <name>ATP</name>
        <dbReference type="ChEBI" id="CHEBI:30616"/>
    </ligand>
</feature>
<dbReference type="SMART" id="SM00220">
    <property type="entry name" value="S_TKc"/>
    <property type="match status" value="1"/>
</dbReference>
<evidence type="ECO:0000256" key="10">
    <source>
        <dbReference type="ARBA" id="ARBA00022692"/>
    </source>
</evidence>
<keyword evidence="12" id="KW-0677">Repeat</keyword>
<dbReference type="InterPro" id="IPR008271">
    <property type="entry name" value="Ser/Thr_kinase_AS"/>
</dbReference>
<keyword evidence="10 26" id="KW-0812">Transmembrane</keyword>
<dbReference type="PROSITE" id="PS00107">
    <property type="entry name" value="PROTEIN_KINASE_ATP"/>
    <property type="match status" value="1"/>
</dbReference>
<evidence type="ECO:0000256" key="3">
    <source>
        <dbReference type="ARBA" id="ARBA00008684"/>
    </source>
</evidence>
<evidence type="ECO:0000256" key="17">
    <source>
        <dbReference type="ARBA" id="ARBA00023136"/>
    </source>
</evidence>
<dbReference type="Pfam" id="PF13855">
    <property type="entry name" value="LRR_8"/>
    <property type="match status" value="2"/>
</dbReference>
<evidence type="ECO:0000256" key="13">
    <source>
        <dbReference type="ARBA" id="ARBA00022741"/>
    </source>
</evidence>
<evidence type="ECO:0000256" key="9">
    <source>
        <dbReference type="ARBA" id="ARBA00022679"/>
    </source>
</evidence>
<dbReference type="Gene3D" id="3.80.10.10">
    <property type="entry name" value="Ribonuclease Inhibitor"/>
    <property type="match status" value="4"/>
</dbReference>
<gene>
    <name evidence="29" type="ORF">EJB05_38844</name>
</gene>
<keyword evidence="6" id="KW-0723">Serine/threonine-protein kinase</keyword>
<dbReference type="EMBL" id="RWGY01000031">
    <property type="protein sequence ID" value="TVU15328.1"/>
    <property type="molecule type" value="Genomic_DNA"/>
</dbReference>
<dbReference type="Gene3D" id="1.10.510.10">
    <property type="entry name" value="Transferase(Phosphotransferase) domain 1"/>
    <property type="match status" value="1"/>
</dbReference>
<keyword evidence="14" id="KW-0418">Kinase</keyword>
<dbReference type="FunFam" id="3.30.200.20:FF:000432">
    <property type="entry name" value="LRR receptor-like serine/threonine-protein kinase EFR"/>
    <property type="match status" value="1"/>
</dbReference>
<keyword evidence="15 25" id="KW-0067">ATP-binding</keyword>
<evidence type="ECO:0000256" key="4">
    <source>
        <dbReference type="ARBA" id="ARBA00012513"/>
    </source>
</evidence>
<evidence type="ECO:0000313" key="29">
    <source>
        <dbReference type="EMBL" id="TVU15328.1"/>
    </source>
</evidence>
<keyword evidence="13 25" id="KW-0547">Nucleotide-binding</keyword>
<dbReference type="SMART" id="SM00369">
    <property type="entry name" value="LRR_TYP"/>
    <property type="match status" value="10"/>
</dbReference>
<evidence type="ECO:0000256" key="12">
    <source>
        <dbReference type="ARBA" id="ARBA00022737"/>
    </source>
</evidence>
<evidence type="ECO:0000256" key="8">
    <source>
        <dbReference type="ARBA" id="ARBA00022614"/>
    </source>
</evidence>
<dbReference type="Gene3D" id="3.30.200.20">
    <property type="entry name" value="Phosphorylase Kinase, domain 1"/>
    <property type="match status" value="1"/>
</dbReference>
<protein>
    <recommendedName>
        <fullName evidence="24">Receptor kinase-like protein Xa21</fullName>
        <ecNumber evidence="4">2.7.11.1</ecNumber>
    </recommendedName>
</protein>
<dbReference type="Pfam" id="PF00560">
    <property type="entry name" value="LRR_1"/>
    <property type="match status" value="5"/>
</dbReference>
<keyword evidence="19" id="KW-0325">Glycoprotein</keyword>
<evidence type="ECO:0000256" key="20">
    <source>
        <dbReference type="ARBA" id="ARBA00047899"/>
    </source>
</evidence>
<evidence type="ECO:0000256" key="16">
    <source>
        <dbReference type="ARBA" id="ARBA00022989"/>
    </source>
</evidence>
<comment type="caution">
    <text evidence="29">The sequence shown here is derived from an EMBL/GenBank/DDBJ whole genome shotgun (WGS) entry which is preliminary data.</text>
</comment>
<dbReference type="GO" id="GO:0005789">
    <property type="term" value="C:endoplasmic reticulum membrane"/>
    <property type="evidence" value="ECO:0007669"/>
    <property type="project" value="UniProtKB-SubCell"/>
</dbReference>
<dbReference type="InterPro" id="IPR011009">
    <property type="entry name" value="Kinase-like_dom_sf"/>
</dbReference>
<evidence type="ECO:0000256" key="7">
    <source>
        <dbReference type="ARBA" id="ARBA00022553"/>
    </source>
</evidence>
<evidence type="ECO:0000256" key="23">
    <source>
        <dbReference type="ARBA" id="ARBA00056628"/>
    </source>
</evidence>
<keyword evidence="8" id="KW-0433">Leucine-rich repeat</keyword>